<dbReference type="SUPFAM" id="SSF52507">
    <property type="entry name" value="Homo-oligomeric flavin-containing Cys decarboxylases, HFCD"/>
    <property type="match status" value="1"/>
</dbReference>
<organism evidence="10 11">
    <name type="scientific">Clitoria ternatea</name>
    <name type="common">Butterfly pea</name>
    <dbReference type="NCBI Taxonomy" id="43366"/>
    <lineage>
        <taxon>Eukaryota</taxon>
        <taxon>Viridiplantae</taxon>
        <taxon>Streptophyta</taxon>
        <taxon>Embryophyta</taxon>
        <taxon>Tracheophyta</taxon>
        <taxon>Spermatophyta</taxon>
        <taxon>Magnoliopsida</taxon>
        <taxon>eudicotyledons</taxon>
        <taxon>Gunneridae</taxon>
        <taxon>Pentapetalae</taxon>
        <taxon>rosids</taxon>
        <taxon>fabids</taxon>
        <taxon>Fabales</taxon>
        <taxon>Fabaceae</taxon>
        <taxon>Papilionoideae</taxon>
        <taxon>50 kb inversion clade</taxon>
        <taxon>NPAAA clade</taxon>
        <taxon>indigoferoid/millettioid clade</taxon>
        <taxon>Phaseoleae</taxon>
        <taxon>Clitoria</taxon>
    </lineage>
</organism>
<evidence type="ECO:0000256" key="8">
    <source>
        <dbReference type="ARBA" id="ARBA00066422"/>
    </source>
</evidence>
<keyword evidence="4" id="KW-0210">Decarboxylase</keyword>
<dbReference type="InterPro" id="IPR003382">
    <property type="entry name" value="Flavoprotein"/>
</dbReference>
<evidence type="ECO:0000256" key="1">
    <source>
        <dbReference type="ARBA" id="ARBA00001917"/>
    </source>
</evidence>
<comment type="pathway">
    <text evidence="7">Cofactor biosynthesis; coenzyme A biosynthesis; CoA from (R)-pantothenate: step 3/5.</text>
</comment>
<dbReference type="Proteomes" id="UP001359559">
    <property type="component" value="Unassembled WGS sequence"/>
</dbReference>
<dbReference type="PANTHER" id="PTHR14359:SF6">
    <property type="entry name" value="PHOSPHOPANTOTHENOYLCYSTEINE DECARBOXYLASE"/>
    <property type="match status" value="1"/>
</dbReference>
<dbReference type="GO" id="GO:0004633">
    <property type="term" value="F:phosphopantothenoylcysteine decarboxylase activity"/>
    <property type="evidence" value="ECO:0007669"/>
    <property type="project" value="UniProtKB-EC"/>
</dbReference>
<dbReference type="EMBL" id="JAYKXN010000004">
    <property type="protein sequence ID" value="KAK7294963.1"/>
    <property type="molecule type" value="Genomic_DNA"/>
</dbReference>
<dbReference type="PANTHER" id="PTHR14359">
    <property type="entry name" value="HOMO-OLIGOMERIC FLAVIN CONTAINING CYS DECARBOXYLASE FAMILY"/>
    <property type="match status" value="1"/>
</dbReference>
<dbReference type="GO" id="GO:0071513">
    <property type="term" value="C:phosphopantothenoylcysteine decarboxylase complex"/>
    <property type="evidence" value="ECO:0007669"/>
    <property type="project" value="TreeGrafter"/>
</dbReference>
<dbReference type="InterPro" id="IPR036551">
    <property type="entry name" value="Flavin_trans-like"/>
</dbReference>
<gene>
    <name evidence="10" type="ORF">RJT34_17863</name>
</gene>
<keyword evidence="2" id="KW-0341">Growth regulation</keyword>
<comment type="caution">
    <text evidence="10">The sequence shown here is derived from an EMBL/GenBank/DDBJ whole genome shotgun (WGS) entry which is preliminary data.</text>
</comment>
<evidence type="ECO:0000256" key="6">
    <source>
        <dbReference type="ARBA" id="ARBA00038350"/>
    </source>
</evidence>
<comment type="cofactor">
    <cofactor evidence="1">
        <name>FMN</name>
        <dbReference type="ChEBI" id="CHEBI:58210"/>
    </cofactor>
</comment>
<evidence type="ECO:0000256" key="5">
    <source>
        <dbReference type="ARBA" id="ARBA00022993"/>
    </source>
</evidence>
<feature type="domain" description="Flavoprotein" evidence="9">
    <location>
        <begin position="74"/>
        <end position="247"/>
    </location>
</feature>
<dbReference type="Gene3D" id="3.40.50.1950">
    <property type="entry name" value="Flavin prenyltransferase-like"/>
    <property type="match status" value="1"/>
</dbReference>
<evidence type="ECO:0000256" key="7">
    <source>
        <dbReference type="ARBA" id="ARBA00060685"/>
    </source>
</evidence>
<evidence type="ECO:0000313" key="10">
    <source>
        <dbReference type="EMBL" id="KAK7294963.1"/>
    </source>
</evidence>
<reference evidence="10 11" key="1">
    <citation type="submission" date="2024-01" db="EMBL/GenBank/DDBJ databases">
        <title>The genomes of 5 underutilized Papilionoideae crops provide insights into root nodulation and disease resistance.</title>
        <authorList>
            <person name="Yuan L."/>
        </authorList>
    </citation>
    <scope>NUCLEOTIDE SEQUENCE [LARGE SCALE GENOMIC DNA]</scope>
    <source>
        <strain evidence="10">LY-2023</strain>
        <tissue evidence="10">Leaf</tissue>
    </source>
</reference>
<sequence>MFDTDSEPTKSAIRRFLRENSKSLNLPYIACLLVQAYGNKTKDLCRSLFVMDCSDPASKKAKSEAGFAVPKKPRVLLAACGSVAAVKFGHICQRFLEWAEVRAVVTKSSLQFIDKLTIPRDVLVFQDEHEWSTWKRIGDHVLHVELRKWADIMVIAPVSANTLGKIAGGLCDNLLTCIVRAWDYSKPLFVAPSMNTFMWSNPFTERQCMSIDDLGITLIPPAPMKANGEFGGAIRSMAEPSTIYSTVRLSYELKVQRDNAGDP</sequence>
<keyword evidence="3" id="KW-0288">FMN</keyword>
<dbReference type="GO" id="GO:0015937">
    <property type="term" value="P:coenzyme A biosynthetic process"/>
    <property type="evidence" value="ECO:0007669"/>
    <property type="project" value="UniProtKB-KW"/>
</dbReference>
<accession>A0AAN9PDP2</accession>
<protein>
    <recommendedName>
        <fullName evidence="8">phosphopantothenoylcysteine decarboxylase</fullName>
        <ecNumber evidence="8">4.1.1.36</ecNumber>
    </recommendedName>
</protein>
<name>A0AAN9PDP2_CLITE</name>
<evidence type="ECO:0000256" key="3">
    <source>
        <dbReference type="ARBA" id="ARBA00022643"/>
    </source>
</evidence>
<dbReference type="AlphaFoldDB" id="A0AAN9PDP2"/>
<keyword evidence="4" id="KW-0456">Lyase</keyword>
<keyword evidence="3" id="KW-0285">Flavoprotein</keyword>
<evidence type="ECO:0000256" key="2">
    <source>
        <dbReference type="ARBA" id="ARBA00022604"/>
    </source>
</evidence>
<dbReference type="Pfam" id="PF02441">
    <property type="entry name" value="Flavoprotein"/>
    <property type="match status" value="1"/>
</dbReference>
<keyword evidence="11" id="KW-1185">Reference proteome</keyword>
<dbReference type="EC" id="4.1.1.36" evidence="8"/>
<keyword evidence="5" id="KW-0173">Coenzyme A biosynthesis</keyword>
<comment type="similarity">
    <text evidence="6">Belongs to the HFCD (homooligomeric flavin containing Cys decarboxylase) superfamily.</text>
</comment>
<evidence type="ECO:0000256" key="4">
    <source>
        <dbReference type="ARBA" id="ARBA00022793"/>
    </source>
</evidence>
<dbReference type="GO" id="GO:0010181">
    <property type="term" value="F:FMN binding"/>
    <property type="evidence" value="ECO:0007669"/>
    <property type="project" value="TreeGrafter"/>
</dbReference>
<evidence type="ECO:0000259" key="9">
    <source>
        <dbReference type="Pfam" id="PF02441"/>
    </source>
</evidence>
<proteinExistence type="inferred from homology"/>
<evidence type="ECO:0000313" key="11">
    <source>
        <dbReference type="Proteomes" id="UP001359559"/>
    </source>
</evidence>